<evidence type="ECO:0000313" key="1">
    <source>
        <dbReference type="WBParaSite" id="TTAC_0000911401-mRNA-1"/>
    </source>
</evidence>
<dbReference type="WBParaSite" id="TTAC_0000911401-mRNA-1">
    <property type="protein sequence ID" value="TTAC_0000911401-mRNA-1"/>
    <property type="gene ID" value="TTAC_0000911401"/>
</dbReference>
<protein>
    <submittedName>
        <fullName evidence="1">PH domain-containing protein</fullName>
    </submittedName>
</protein>
<dbReference type="AlphaFoldDB" id="A0A158RF75"/>
<reference evidence="1" key="1">
    <citation type="submission" date="2016-04" db="UniProtKB">
        <authorList>
            <consortium name="WormBaseParasite"/>
        </authorList>
    </citation>
    <scope>IDENTIFICATION</scope>
</reference>
<organism evidence="1">
    <name type="scientific">Hydatigena taeniaeformis</name>
    <name type="common">Feline tapeworm</name>
    <name type="synonym">Taenia taeniaeformis</name>
    <dbReference type="NCBI Taxonomy" id="6205"/>
    <lineage>
        <taxon>Eukaryota</taxon>
        <taxon>Metazoa</taxon>
        <taxon>Spiralia</taxon>
        <taxon>Lophotrochozoa</taxon>
        <taxon>Platyhelminthes</taxon>
        <taxon>Cestoda</taxon>
        <taxon>Eucestoda</taxon>
        <taxon>Cyclophyllidea</taxon>
        <taxon>Taeniidae</taxon>
        <taxon>Hydatigera</taxon>
    </lineage>
</organism>
<accession>A0A158RF75</accession>
<proteinExistence type="predicted"/>
<sequence>LPSTLPVFSFRVKPAAVLHVEQRDRVIFVCPKDEYFILWVSGLTNMLKQNNYFHFASLSLPHLPSSLLFTGGCTFECGHTDFYFSTFLPRGQSLSKLVRSSPKLPGIGARRTYKKYAFDNCSNPSDSGNTVNILYRCSFRDPFNSAAPKGLNLSEMNVWSPQVPDTNRTFAATSSASLPFRRPRLLSVAQVGGPAKRSTGREEGETFTLLINEFAWSTGTPSFQKNRPVYFTAAKSPPSSGVERRIPRDEAICERRSNQQRCFLSVPPKEVVNSEAEAQTQTLSCKLEDAVTIGTALVVNAAAQVSLYVHKAWVRLT</sequence>
<name>A0A158RF75_HYDTA</name>